<gene>
    <name evidence="2" type="ORF">COLO4_04395</name>
</gene>
<protein>
    <submittedName>
        <fullName evidence="2">Uncharacterized protein</fullName>
    </submittedName>
</protein>
<keyword evidence="3" id="KW-1185">Reference proteome</keyword>
<evidence type="ECO:0000313" key="2">
    <source>
        <dbReference type="EMBL" id="OMP10617.1"/>
    </source>
</evidence>
<evidence type="ECO:0000256" key="1">
    <source>
        <dbReference type="SAM" id="Coils"/>
    </source>
</evidence>
<name>A0A1R3KU93_9ROSI</name>
<dbReference type="Proteomes" id="UP000187203">
    <property type="component" value="Unassembled WGS sequence"/>
</dbReference>
<keyword evidence="1" id="KW-0175">Coiled coil</keyword>
<feature type="coiled-coil region" evidence="1">
    <location>
        <begin position="44"/>
        <end position="92"/>
    </location>
</feature>
<reference evidence="3" key="1">
    <citation type="submission" date="2013-09" db="EMBL/GenBank/DDBJ databases">
        <title>Corchorus olitorius genome sequencing.</title>
        <authorList>
            <person name="Alam M."/>
            <person name="Haque M.S."/>
            <person name="Islam M.S."/>
            <person name="Emdad E.M."/>
            <person name="Islam M.M."/>
            <person name="Ahmed B."/>
            <person name="Halim A."/>
            <person name="Hossen Q.M.M."/>
            <person name="Hossain M.Z."/>
            <person name="Ahmed R."/>
            <person name="Khan M.M."/>
            <person name="Islam R."/>
            <person name="Rashid M.M."/>
            <person name="Khan S.A."/>
            <person name="Rahman M.S."/>
            <person name="Alam M."/>
            <person name="Yahiya A.S."/>
            <person name="Khan M.S."/>
            <person name="Azam M.S."/>
            <person name="Haque T."/>
            <person name="Lashkar M.Z.H."/>
            <person name="Akhand A.I."/>
            <person name="Morshed G."/>
            <person name="Roy S."/>
            <person name="Uddin K.S."/>
            <person name="Rabeya T."/>
            <person name="Hossain A.S."/>
            <person name="Chowdhury A."/>
            <person name="Snigdha A.R."/>
            <person name="Mortoza M.S."/>
            <person name="Matin S.A."/>
            <person name="Hoque S.M.E."/>
            <person name="Islam M.K."/>
            <person name="Roy D.K."/>
            <person name="Haider R."/>
            <person name="Moosa M.M."/>
            <person name="Elias S.M."/>
            <person name="Hasan A.M."/>
            <person name="Jahan S."/>
            <person name="Shafiuddin M."/>
            <person name="Mahmood N."/>
            <person name="Shommy N.S."/>
        </authorList>
    </citation>
    <scope>NUCLEOTIDE SEQUENCE [LARGE SCALE GENOMIC DNA]</scope>
    <source>
        <strain evidence="3">cv. O-4</strain>
    </source>
</reference>
<evidence type="ECO:0000313" key="3">
    <source>
        <dbReference type="Proteomes" id="UP000187203"/>
    </source>
</evidence>
<proteinExistence type="predicted"/>
<accession>A0A1R3KU93</accession>
<dbReference type="EMBL" id="AWUE01011444">
    <property type="protein sequence ID" value="OMP10617.1"/>
    <property type="molecule type" value="Genomic_DNA"/>
</dbReference>
<comment type="caution">
    <text evidence="2">The sequence shown here is derived from an EMBL/GenBank/DDBJ whole genome shotgun (WGS) entry which is preliminary data.</text>
</comment>
<dbReference type="AlphaFoldDB" id="A0A1R3KU93"/>
<sequence>MAEERKELAYWIRKYGIHKQNTRWWKNNLDEVRTKNDMEIDQQVKILCNNLKRLREENGEVREECKREKKKVRAVEESKAFLESRIKTLREATQINKKEYDEMEKTLSKL</sequence>
<organism evidence="2 3">
    <name type="scientific">Corchorus olitorius</name>
    <dbReference type="NCBI Taxonomy" id="93759"/>
    <lineage>
        <taxon>Eukaryota</taxon>
        <taxon>Viridiplantae</taxon>
        <taxon>Streptophyta</taxon>
        <taxon>Embryophyta</taxon>
        <taxon>Tracheophyta</taxon>
        <taxon>Spermatophyta</taxon>
        <taxon>Magnoliopsida</taxon>
        <taxon>eudicotyledons</taxon>
        <taxon>Gunneridae</taxon>
        <taxon>Pentapetalae</taxon>
        <taxon>rosids</taxon>
        <taxon>malvids</taxon>
        <taxon>Malvales</taxon>
        <taxon>Malvaceae</taxon>
        <taxon>Grewioideae</taxon>
        <taxon>Apeibeae</taxon>
        <taxon>Corchorus</taxon>
    </lineage>
</organism>